<feature type="transmembrane region" description="Helical" evidence="2">
    <location>
        <begin position="133"/>
        <end position="158"/>
    </location>
</feature>
<dbReference type="AlphaFoldDB" id="A0A061RAG9"/>
<keyword evidence="2" id="KW-0812">Transmembrane</keyword>
<keyword evidence="2" id="KW-1133">Transmembrane helix</keyword>
<name>A0A061RAG9_9CHLO</name>
<feature type="region of interest" description="Disordered" evidence="1">
    <location>
        <begin position="1"/>
        <end position="28"/>
    </location>
</feature>
<feature type="region of interest" description="Disordered" evidence="1">
    <location>
        <begin position="47"/>
        <end position="83"/>
    </location>
</feature>
<feature type="transmembrane region" description="Helical" evidence="2">
    <location>
        <begin position="170"/>
        <end position="186"/>
    </location>
</feature>
<evidence type="ECO:0000313" key="3">
    <source>
        <dbReference type="EMBL" id="JAC67506.1"/>
    </source>
</evidence>
<gene>
    <name evidence="3" type="ORF">TSPGSL018_10995</name>
</gene>
<evidence type="ECO:0000256" key="2">
    <source>
        <dbReference type="SAM" id="Phobius"/>
    </source>
</evidence>
<feature type="transmembrane region" description="Helical" evidence="2">
    <location>
        <begin position="198"/>
        <end position="217"/>
    </location>
</feature>
<protein>
    <submittedName>
        <fullName evidence="3">Uncharacterized protein</fullName>
    </submittedName>
</protein>
<reference evidence="3" key="1">
    <citation type="submission" date="2014-05" db="EMBL/GenBank/DDBJ databases">
        <title>The transcriptome of the halophilic microalga Tetraselmis sp. GSL018 isolated from the Great Salt Lake, Utah.</title>
        <authorList>
            <person name="Jinkerson R.E."/>
            <person name="D'Adamo S."/>
            <person name="Posewitz M.C."/>
        </authorList>
    </citation>
    <scope>NUCLEOTIDE SEQUENCE</scope>
    <source>
        <strain evidence="3">GSL018</strain>
    </source>
</reference>
<evidence type="ECO:0000256" key="1">
    <source>
        <dbReference type="SAM" id="MobiDB-lite"/>
    </source>
</evidence>
<feature type="compositionally biased region" description="Basic and acidic residues" evidence="1">
    <location>
        <begin position="1"/>
        <end position="21"/>
    </location>
</feature>
<dbReference type="EMBL" id="GBEZ01018992">
    <property type="protein sequence ID" value="JAC67506.1"/>
    <property type="molecule type" value="Transcribed_RNA"/>
</dbReference>
<keyword evidence="2" id="KW-0472">Membrane</keyword>
<proteinExistence type="predicted"/>
<organism evidence="3">
    <name type="scientific">Tetraselmis sp. GSL018</name>
    <dbReference type="NCBI Taxonomy" id="582737"/>
    <lineage>
        <taxon>Eukaryota</taxon>
        <taxon>Viridiplantae</taxon>
        <taxon>Chlorophyta</taxon>
        <taxon>core chlorophytes</taxon>
        <taxon>Chlorodendrophyceae</taxon>
        <taxon>Chlorodendrales</taxon>
        <taxon>Chlorodendraceae</taxon>
        <taxon>Tetraselmis</taxon>
    </lineage>
</organism>
<sequence>MVLKKEKPILSEGEETPRGEGNDAESVYQLPVGSSLTPEDIAELTRAGTTPDIVQDAGKTFPEEDEADLEMEPQKSKSWWKGGKKAQEEERRRKIALARTRSLHLKPATVCMLNPKRGLELMERFEKNARRKAFIASFVGYTLVCALCGICSWITIVYGQLLFERVGTGAARGFLISWALAVVWDLGVMEWIAAFKKFAIKIAAASVITVLIGAYSLSNWYEDYSDFTTIDMMAGDDILDELTASMDDIESGD</sequence>
<accession>A0A061RAG9</accession>